<feature type="transmembrane region" description="Helical" evidence="1">
    <location>
        <begin position="48"/>
        <end position="68"/>
    </location>
</feature>
<keyword evidence="3" id="KW-1185">Reference proteome</keyword>
<protein>
    <submittedName>
        <fullName evidence="2">Uncharacterized protein</fullName>
    </submittedName>
</protein>
<dbReference type="Proteomes" id="UP000823775">
    <property type="component" value="Unassembled WGS sequence"/>
</dbReference>
<sequence>MGPTSEPQRALPLISSLQSNLTKPSFLTRGSNPLVRTLVRLGRFSSSFYFFFFHFPVCSYTHLLYFVSLKSFRTKSDRVL</sequence>
<keyword evidence="1" id="KW-0812">Transmembrane</keyword>
<organism evidence="2 3">
    <name type="scientific">Datura stramonium</name>
    <name type="common">Jimsonweed</name>
    <name type="synonym">Common thornapple</name>
    <dbReference type="NCBI Taxonomy" id="4076"/>
    <lineage>
        <taxon>Eukaryota</taxon>
        <taxon>Viridiplantae</taxon>
        <taxon>Streptophyta</taxon>
        <taxon>Embryophyta</taxon>
        <taxon>Tracheophyta</taxon>
        <taxon>Spermatophyta</taxon>
        <taxon>Magnoliopsida</taxon>
        <taxon>eudicotyledons</taxon>
        <taxon>Gunneridae</taxon>
        <taxon>Pentapetalae</taxon>
        <taxon>asterids</taxon>
        <taxon>lamiids</taxon>
        <taxon>Solanales</taxon>
        <taxon>Solanaceae</taxon>
        <taxon>Solanoideae</taxon>
        <taxon>Datureae</taxon>
        <taxon>Datura</taxon>
    </lineage>
</organism>
<name>A0ABS8VCU7_DATST</name>
<keyword evidence="1" id="KW-1133">Transmembrane helix</keyword>
<dbReference type="EMBL" id="JACEIK010003992">
    <property type="protein sequence ID" value="MCD9643770.1"/>
    <property type="molecule type" value="Genomic_DNA"/>
</dbReference>
<evidence type="ECO:0000256" key="1">
    <source>
        <dbReference type="SAM" id="Phobius"/>
    </source>
</evidence>
<keyword evidence="1" id="KW-0472">Membrane</keyword>
<comment type="caution">
    <text evidence="2">The sequence shown here is derived from an EMBL/GenBank/DDBJ whole genome shotgun (WGS) entry which is preliminary data.</text>
</comment>
<proteinExistence type="predicted"/>
<evidence type="ECO:0000313" key="2">
    <source>
        <dbReference type="EMBL" id="MCD9643770.1"/>
    </source>
</evidence>
<evidence type="ECO:0000313" key="3">
    <source>
        <dbReference type="Proteomes" id="UP000823775"/>
    </source>
</evidence>
<gene>
    <name evidence="2" type="ORF">HAX54_031469</name>
</gene>
<accession>A0ABS8VCU7</accession>
<reference evidence="2 3" key="1">
    <citation type="journal article" date="2021" name="BMC Genomics">
        <title>Datura genome reveals duplications of psychoactive alkaloid biosynthetic genes and high mutation rate following tissue culture.</title>
        <authorList>
            <person name="Rajewski A."/>
            <person name="Carter-House D."/>
            <person name="Stajich J."/>
            <person name="Litt A."/>
        </authorList>
    </citation>
    <scope>NUCLEOTIDE SEQUENCE [LARGE SCALE GENOMIC DNA]</scope>
    <source>
        <strain evidence="2">AR-01</strain>
    </source>
</reference>